<proteinExistence type="predicted"/>
<protein>
    <submittedName>
        <fullName evidence="1">Uncharacterized protein</fullName>
    </submittedName>
</protein>
<name>A0A5E4SZS3_9BURK</name>
<dbReference type="EMBL" id="CABPSB010000002">
    <property type="protein sequence ID" value="VVD80273.1"/>
    <property type="molecule type" value="Genomic_DNA"/>
</dbReference>
<accession>A0A5E4SZS3</accession>
<gene>
    <name evidence="1" type="ORF">PAN31108_01069</name>
</gene>
<sequence>MDSISKANVATAAVSNVVPEEAIEDLTVALSRDLHAAAQAPADSSLPTSESTLASSHTNIAVCSVGRVDSEAKVETAKQEMWQMIRDGVSAGHDMIMPYSFIALDEAGRKRITKLTVDWVFSPVNSDTGKWFDCLTENEMIREYLKDTVSEEIKNEVKKFAELKSVLGGIDYYDMFRGRSSDSMATRLVSPINIALSSVTGEDSEARVESAKQEMWQSIRDGVNNSHDMIMPASFMLLDESEKKRVAKLTVEWVFSPVNPGCEKWFNRLIGNEEVKPYLKGTVSRRIYCDVNSYCSRIVPHGKPPLWYVRERIGQLGMFSK</sequence>
<dbReference type="AlphaFoldDB" id="A0A5E4SZS3"/>
<dbReference type="OrthoDB" id="8945230at2"/>
<dbReference type="Proteomes" id="UP000406256">
    <property type="component" value="Unassembled WGS sequence"/>
</dbReference>
<evidence type="ECO:0000313" key="1">
    <source>
        <dbReference type="EMBL" id="VVD80273.1"/>
    </source>
</evidence>
<organism evidence="1 2">
    <name type="scientific">Pandoraea anhela</name>
    <dbReference type="NCBI Taxonomy" id="2508295"/>
    <lineage>
        <taxon>Bacteria</taxon>
        <taxon>Pseudomonadati</taxon>
        <taxon>Pseudomonadota</taxon>
        <taxon>Betaproteobacteria</taxon>
        <taxon>Burkholderiales</taxon>
        <taxon>Burkholderiaceae</taxon>
        <taxon>Pandoraea</taxon>
    </lineage>
</organism>
<evidence type="ECO:0000313" key="2">
    <source>
        <dbReference type="Proteomes" id="UP000406256"/>
    </source>
</evidence>
<keyword evidence="2" id="KW-1185">Reference proteome</keyword>
<reference evidence="1 2" key="1">
    <citation type="submission" date="2019-08" db="EMBL/GenBank/DDBJ databases">
        <authorList>
            <person name="Peeters C."/>
        </authorList>
    </citation>
    <scope>NUCLEOTIDE SEQUENCE [LARGE SCALE GENOMIC DNA]</scope>
    <source>
        <strain evidence="1 2">LMG 31108</strain>
    </source>
</reference>
<dbReference type="RefSeq" id="WP_150667809.1">
    <property type="nucleotide sequence ID" value="NZ_CABPSB010000002.1"/>
</dbReference>